<dbReference type="EMBL" id="JAGTJQ010000014">
    <property type="protein sequence ID" value="KAH7012543.1"/>
    <property type="molecule type" value="Genomic_DNA"/>
</dbReference>
<dbReference type="OrthoDB" id="4922674at2759"/>
<sequence>LARQLRETDRHLASALALAHERDLAWAEQRRQTQRGRATLSPPAASPAQVSLLPDVPAQGEEQREQHGLSDASSRSNAVGIIQNPPIPGDPAPSVEALLARVNSFAKTHGFGVIKAHGMIRPGQRSR</sequence>
<feature type="non-terminal residue" evidence="2">
    <location>
        <position position="1"/>
    </location>
</feature>
<dbReference type="GeneID" id="70178686"/>
<gene>
    <name evidence="2" type="ORF">B0I36DRAFT_231757</name>
</gene>
<feature type="non-terminal residue" evidence="2">
    <location>
        <position position="127"/>
    </location>
</feature>
<evidence type="ECO:0000256" key="1">
    <source>
        <dbReference type="SAM" id="MobiDB-lite"/>
    </source>
</evidence>
<comment type="caution">
    <text evidence="2">The sequence shown here is derived from an EMBL/GenBank/DDBJ whole genome shotgun (WGS) entry which is preliminary data.</text>
</comment>
<feature type="region of interest" description="Disordered" evidence="1">
    <location>
        <begin position="23"/>
        <end position="93"/>
    </location>
</feature>
<evidence type="ECO:0000313" key="2">
    <source>
        <dbReference type="EMBL" id="KAH7012543.1"/>
    </source>
</evidence>
<accession>A0A9P8XRC1</accession>
<evidence type="ECO:0000313" key="3">
    <source>
        <dbReference type="Proteomes" id="UP000756346"/>
    </source>
</evidence>
<dbReference type="RefSeq" id="XP_046004808.1">
    <property type="nucleotide sequence ID" value="XM_046149140.1"/>
</dbReference>
<protein>
    <submittedName>
        <fullName evidence="2">Uncharacterized protein</fullName>
    </submittedName>
</protein>
<organism evidence="2 3">
    <name type="scientific">Microdochium trichocladiopsis</name>
    <dbReference type="NCBI Taxonomy" id="1682393"/>
    <lineage>
        <taxon>Eukaryota</taxon>
        <taxon>Fungi</taxon>
        <taxon>Dikarya</taxon>
        <taxon>Ascomycota</taxon>
        <taxon>Pezizomycotina</taxon>
        <taxon>Sordariomycetes</taxon>
        <taxon>Xylariomycetidae</taxon>
        <taxon>Xylariales</taxon>
        <taxon>Microdochiaceae</taxon>
        <taxon>Microdochium</taxon>
    </lineage>
</organism>
<reference evidence="2" key="1">
    <citation type="journal article" date="2021" name="Nat. Commun.">
        <title>Genetic determinants of endophytism in the Arabidopsis root mycobiome.</title>
        <authorList>
            <person name="Mesny F."/>
            <person name="Miyauchi S."/>
            <person name="Thiergart T."/>
            <person name="Pickel B."/>
            <person name="Atanasova L."/>
            <person name="Karlsson M."/>
            <person name="Huettel B."/>
            <person name="Barry K.W."/>
            <person name="Haridas S."/>
            <person name="Chen C."/>
            <person name="Bauer D."/>
            <person name="Andreopoulos W."/>
            <person name="Pangilinan J."/>
            <person name="LaButti K."/>
            <person name="Riley R."/>
            <person name="Lipzen A."/>
            <person name="Clum A."/>
            <person name="Drula E."/>
            <person name="Henrissat B."/>
            <person name="Kohler A."/>
            <person name="Grigoriev I.V."/>
            <person name="Martin F.M."/>
            <person name="Hacquard S."/>
        </authorList>
    </citation>
    <scope>NUCLEOTIDE SEQUENCE</scope>
    <source>
        <strain evidence="2">MPI-CAGE-CH-0230</strain>
    </source>
</reference>
<proteinExistence type="predicted"/>
<name>A0A9P8XRC1_9PEZI</name>
<dbReference type="Proteomes" id="UP000756346">
    <property type="component" value="Unassembled WGS sequence"/>
</dbReference>
<keyword evidence="3" id="KW-1185">Reference proteome</keyword>
<dbReference type="AlphaFoldDB" id="A0A9P8XRC1"/>